<dbReference type="RefSeq" id="WP_081184574.1">
    <property type="nucleotide sequence ID" value="NZ_MJEA01000014.1"/>
</dbReference>
<dbReference type="OrthoDB" id="1891078at2"/>
<evidence type="ECO:0000313" key="3">
    <source>
        <dbReference type="EMBL" id="OQO68727.1"/>
    </source>
</evidence>
<dbReference type="Proteomes" id="UP000192477">
    <property type="component" value="Unassembled WGS sequence"/>
</dbReference>
<dbReference type="Pfam" id="PF16571">
    <property type="entry name" value="FBP_C"/>
    <property type="match status" value="1"/>
</dbReference>
<dbReference type="Gene3D" id="1.20.1280.250">
    <property type="match status" value="1"/>
</dbReference>
<gene>
    <name evidence="3" type="ORF">BH747_11200</name>
</gene>
<dbReference type="EMBL" id="MJEA01000014">
    <property type="protein sequence ID" value="OQO68727.1"/>
    <property type="molecule type" value="Genomic_DNA"/>
</dbReference>
<dbReference type="CDD" id="cd16342">
    <property type="entry name" value="FusC_FusB"/>
    <property type="match status" value="1"/>
</dbReference>
<reference evidence="3 4" key="1">
    <citation type="journal article" date="2017" name="BMC Microbiol.">
        <title>Comparative genomics of Enterococcus spp. isolated from bovine feces.</title>
        <authorList>
            <person name="Beukers A.G."/>
            <person name="Zaheer R."/>
            <person name="Goji N."/>
            <person name="Amoako K.K."/>
            <person name="Chaves A.V."/>
            <person name="Ward M.P."/>
            <person name="McAllister T.A."/>
        </authorList>
    </citation>
    <scope>NUCLEOTIDE SEQUENCE [LARGE SCALE GENOMIC DNA]</scope>
    <source>
        <strain evidence="3 4">F1129D 143</strain>
    </source>
</reference>
<dbReference type="STRING" id="112904.BH747_11200"/>
<accession>A0A1V8YKU9</accession>
<name>A0A1V8YKU9_9ENTE</name>
<dbReference type="InterPro" id="IPR010841">
    <property type="entry name" value="EF-G-binding_N"/>
</dbReference>
<feature type="domain" description="Elongation factor G-binding protein N-terminal" evidence="1">
    <location>
        <begin position="5"/>
        <end position="87"/>
    </location>
</feature>
<dbReference type="GO" id="GO:0003746">
    <property type="term" value="F:translation elongation factor activity"/>
    <property type="evidence" value="ECO:0007669"/>
    <property type="project" value="UniProtKB-KW"/>
</dbReference>
<sequence length="216" mass="24975">MEQSIKPYQYFFIKREVTHLLSVYHSVNDPKTVATVQAQAVEKIKELLDSSSPIVDLFLENILDATLKKEKAERLLEELKESVLPFEQPTKIQIEKLFRKVKKLKQPDWQHLDLKECTYIGWNDPGSQKKFMIYYDEQGKLSGIHGALSPTVTKGICTICKKTSSVSLFLATTKSNSDGTYTKKRNYICHDSEQCNHHLVQLAPFYEFTELVKKER</sequence>
<dbReference type="AlphaFoldDB" id="A0A1V8YKU9"/>
<dbReference type="Pfam" id="PF07299">
    <property type="entry name" value="EF-G-binding_N"/>
    <property type="match status" value="1"/>
</dbReference>
<organism evidence="3 4">
    <name type="scientific">Enterococcus villorum</name>
    <dbReference type="NCBI Taxonomy" id="112904"/>
    <lineage>
        <taxon>Bacteria</taxon>
        <taxon>Bacillati</taxon>
        <taxon>Bacillota</taxon>
        <taxon>Bacilli</taxon>
        <taxon>Lactobacillales</taxon>
        <taxon>Enterococcaceae</taxon>
        <taxon>Enterococcus</taxon>
    </lineage>
</organism>
<keyword evidence="3" id="KW-0251">Elongation factor</keyword>
<proteinExistence type="predicted"/>
<comment type="caution">
    <text evidence="3">The sequence shown here is derived from an EMBL/GenBank/DDBJ whole genome shotgun (WGS) entry which is preliminary data.</text>
</comment>
<evidence type="ECO:0000313" key="4">
    <source>
        <dbReference type="Proteomes" id="UP000192477"/>
    </source>
</evidence>
<keyword evidence="3" id="KW-0648">Protein biosynthesis</keyword>
<dbReference type="InterPro" id="IPR038344">
    <property type="entry name" value="EF-G_N_sf"/>
</dbReference>
<protein>
    <submittedName>
        <fullName evidence="3">Elongation factor G-binding protein</fullName>
    </submittedName>
</protein>
<feature type="domain" description="Elongation factor G-binding protein C-terminal treble-clef zinc-finger" evidence="2">
    <location>
        <begin position="100"/>
        <end position="192"/>
    </location>
</feature>
<evidence type="ECO:0000259" key="1">
    <source>
        <dbReference type="Pfam" id="PF07299"/>
    </source>
</evidence>
<dbReference type="InterPro" id="IPR032330">
    <property type="entry name" value="EF-G-binding_C"/>
</dbReference>
<evidence type="ECO:0000259" key="2">
    <source>
        <dbReference type="Pfam" id="PF16571"/>
    </source>
</evidence>